<keyword evidence="3" id="KW-0805">Transcription regulation</keyword>
<feature type="domain" description="Transcription factor AP-2 C-terminal" evidence="8">
    <location>
        <begin position="468"/>
        <end position="661"/>
    </location>
</feature>
<dbReference type="PRINTS" id="PR01748">
    <property type="entry name" value="AP2TNSCPFCT"/>
</dbReference>
<comment type="similarity">
    <text evidence="2">Belongs to the AP-2 family.</text>
</comment>
<comment type="subcellular location">
    <subcellularLocation>
        <location evidence="1">Nucleus</location>
    </subcellularLocation>
</comment>
<evidence type="ECO:0000313" key="9">
    <source>
        <dbReference type="EMBL" id="CAB3266916.1"/>
    </source>
</evidence>
<sequence length="674" mass="74617">MDENNNIADNTSKDNGQLLTSQSGRVICEGETDLESNDEDDSFEEKSYQTLSSVKYDEAPPHVIEAVRGLSANSNQNERFCSGNIFAEKSAQMEVTPMSHLSSDSPPTQRSHHSGQTNPINCSFPLLTQALSNTNTTCKLVTKRCEISPQQTAMTCQATIQTSSINQNNRKRAHGSDTTSSHQVLCNGKQARCSDNRFIPLCPPDGHSRSRSPQPAVASPRSLPTSIVTSSSYQTRPICWQPCNADPPAGPALSQWAIYDGCERNPEDQTVSNCHLTQTLLIPDLGRSSTCSQYSNSGNSRPPNPWANFRPMSSAAWNEPSGQAQTCETSRDPENLPPESEPEIRNETFPMTRRYIIRSMLNTSSPTNQYRPGNRTSVAETRRFGDSEIDPHPPFVQRPYAYPSAMPNNVQMLSRNLHFVNNFGVKNYSGNGIVTSYKNKAAILPDVTQGYDVISKGLPPHISTKDVFCLVPGRLGMPNQSKRHEVLVGEILRRVLTPESLNISLLGPILRKAKSKNGTQYLREKLQQIGVELPPGRRKTAKCTLFTSLTESEAGQLAEDFSKLCQCEFPAKALAKKALQRRYAEESAAYKSESIASSLELLDCFIELLGTKPFETFNEPNVTFSSNRSSSTSSQLYNYETLTHGFGLKALISSLRTFRAFLLYLEDERISDAL</sequence>
<evidence type="ECO:0000256" key="5">
    <source>
        <dbReference type="ARBA" id="ARBA00023163"/>
    </source>
</evidence>
<keyword evidence="4" id="KW-0238">DNA-binding</keyword>
<evidence type="ECO:0000256" key="3">
    <source>
        <dbReference type="ARBA" id="ARBA00023015"/>
    </source>
</evidence>
<evidence type="ECO:0000256" key="1">
    <source>
        <dbReference type="ARBA" id="ARBA00004123"/>
    </source>
</evidence>
<accession>A0A6F9DVB5</accession>
<dbReference type="InterPro" id="IPR004979">
    <property type="entry name" value="TF_AP2"/>
</dbReference>
<protein>
    <submittedName>
        <fullName evidence="9">AP-2-like1 transcription factor protein</fullName>
    </submittedName>
</protein>
<feature type="region of interest" description="Disordered" evidence="7">
    <location>
        <begin position="204"/>
        <end position="227"/>
    </location>
</feature>
<dbReference type="EMBL" id="LR791054">
    <property type="protein sequence ID" value="CAB3266916.1"/>
    <property type="molecule type" value="mRNA"/>
</dbReference>
<organism evidence="9">
    <name type="scientific">Phallusia mammillata</name>
    <dbReference type="NCBI Taxonomy" id="59560"/>
    <lineage>
        <taxon>Eukaryota</taxon>
        <taxon>Metazoa</taxon>
        <taxon>Chordata</taxon>
        <taxon>Tunicata</taxon>
        <taxon>Ascidiacea</taxon>
        <taxon>Phlebobranchia</taxon>
        <taxon>Ascidiidae</taxon>
        <taxon>Phallusia</taxon>
    </lineage>
</organism>
<dbReference type="GO" id="GO:0042127">
    <property type="term" value="P:regulation of cell population proliferation"/>
    <property type="evidence" value="ECO:0007669"/>
    <property type="project" value="TreeGrafter"/>
</dbReference>
<feature type="compositionally biased region" description="Acidic residues" evidence="7">
    <location>
        <begin position="30"/>
        <end position="43"/>
    </location>
</feature>
<feature type="region of interest" description="Disordered" evidence="7">
    <location>
        <begin position="287"/>
        <end position="345"/>
    </location>
</feature>
<keyword evidence="6" id="KW-0539">Nucleus</keyword>
<dbReference type="GO" id="GO:0000977">
    <property type="term" value="F:RNA polymerase II transcription regulatory region sequence-specific DNA binding"/>
    <property type="evidence" value="ECO:0007669"/>
    <property type="project" value="TreeGrafter"/>
</dbReference>
<reference evidence="9" key="1">
    <citation type="submission" date="2020-04" db="EMBL/GenBank/DDBJ databases">
        <authorList>
            <person name="Neveu A P."/>
        </authorList>
    </citation>
    <scope>NUCLEOTIDE SEQUENCE</scope>
    <source>
        <tissue evidence="9">Whole embryo</tissue>
    </source>
</reference>
<dbReference type="GO" id="GO:0000981">
    <property type="term" value="F:DNA-binding transcription factor activity, RNA polymerase II-specific"/>
    <property type="evidence" value="ECO:0007669"/>
    <property type="project" value="TreeGrafter"/>
</dbReference>
<feature type="compositionally biased region" description="Polar residues" evidence="7">
    <location>
        <begin position="1"/>
        <end position="24"/>
    </location>
</feature>
<evidence type="ECO:0000259" key="8">
    <source>
        <dbReference type="Pfam" id="PF03299"/>
    </source>
</evidence>
<dbReference type="InterPro" id="IPR013854">
    <property type="entry name" value="TF_AP2_C"/>
</dbReference>
<dbReference type="PANTHER" id="PTHR10812">
    <property type="entry name" value="TRANSCRIPTION FACTOR AP-2"/>
    <property type="match status" value="1"/>
</dbReference>
<dbReference type="GO" id="GO:0005634">
    <property type="term" value="C:nucleus"/>
    <property type="evidence" value="ECO:0007669"/>
    <property type="project" value="UniProtKB-SubCell"/>
</dbReference>
<dbReference type="PANTHER" id="PTHR10812:SF17">
    <property type="entry name" value="TRANSCRIPTION FACTOR AP-2, ISOFORM D"/>
    <property type="match status" value="1"/>
</dbReference>
<dbReference type="AlphaFoldDB" id="A0A6F9DVB5"/>
<gene>
    <name evidence="9" type="primary">Tfap2-r.a</name>
</gene>
<evidence type="ECO:0000256" key="4">
    <source>
        <dbReference type="ARBA" id="ARBA00023125"/>
    </source>
</evidence>
<evidence type="ECO:0000256" key="2">
    <source>
        <dbReference type="ARBA" id="ARBA00007770"/>
    </source>
</evidence>
<evidence type="ECO:0000256" key="7">
    <source>
        <dbReference type="SAM" id="MobiDB-lite"/>
    </source>
</evidence>
<feature type="compositionally biased region" description="Polar residues" evidence="7">
    <location>
        <begin position="99"/>
        <end position="118"/>
    </location>
</feature>
<feature type="region of interest" description="Disordered" evidence="7">
    <location>
        <begin position="1"/>
        <end position="47"/>
    </location>
</feature>
<proteinExistence type="evidence at transcript level"/>
<dbReference type="Pfam" id="PF03299">
    <property type="entry name" value="TF_AP-2"/>
    <property type="match status" value="1"/>
</dbReference>
<evidence type="ECO:0000256" key="6">
    <source>
        <dbReference type="ARBA" id="ARBA00023242"/>
    </source>
</evidence>
<keyword evidence="5" id="KW-0804">Transcription</keyword>
<feature type="region of interest" description="Disordered" evidence="7">
    <location>
        <begin position="97"/>
        <end position="118"/>
    </location>
</feature>
<feature type="compositionally biased region" description="Polar residues" evidence="7">
    <location>
        <begin position="287"/>
        <end position="301"/>
    </location>
</feature>
<name>A0A6F9DVB5_9ASCI</name>